<dbReference type="CDD" id="cd07331">
    <property type="entry name" value="M48C_Oma1_like"/>
    <property type="match status" value="1"/>
</dbReference>
<dbReference type="AlphaFoldDB" id="B9WGC2"/>
<dbReference type="RefSeq" id="XP_002420076.1">
    <property type="nucleotide sequence ID" value="XM_002420031.1"/>
</dbReference>
<dbReference type="OrthoDB" id="7464992at2759"/>
<keyword evidence="4 6" id="KW-0862">Zinc</keyword>
<dbReference type="EMBL" id="FM992691">
    <property type="protein sequence ID" value="CAX42296.1"/>
    <property type="molecule type" value="Genomic_DNA"/>
</dbReference>
<keyword evidence="1 6" id="KW-0645">Protease</keyword>
<gene>
    <name evidence="8" type="ordered locus">Cd36_44240</name>
    <name evidence="9" type="ORF">CD36_44240</name>
</gene>
<dbReference type="Gene3D" id="3.30.2010.10">
    <property type="entry name" value="Metalloproteases ('zincins'), catalytic domain"/>
    <property type="match status" value="1"/>
</dbReference>
<organism evidence="9 10">
    <name type="scientific">Candida dubliniensis (strain CD36 / ATCC MYA-646 / CBS 7987 / NCPF 3949 / NRRL Y-17841)</name>
    <name type="common">Yeast</name>
    <dbReference type="NCBI Taxonomy" id="573826"/>
    <lineage>
        <taxon>Eukaryota</taxon>
        <taxon>Fungi</taxon>
        <taxon>Dikarya</taxon>
        <taxon>Ascomycota</taxon>
        <taxon>Saccharomycotina</taxon>
        <taxon>Pichiomycetes</taxon>
        <taxon>Debaryomycetaceae</taxon>
        <taxon>Candida/Lodderomyces clade</taxon>
        <taxon>Candida</taxon>
    </lineage>
</organism>
<name>B9WGC2_CANDC</name>
<evidence type="ECO:0000256" key="3">
    <source>
        <dbReference type="ARBA" id="ARBA00022801"/>
    </source>
</evidence>
<dbReference type="eggNOG" id="KOG2661">
    <property type="taxonomic scope" value="Eukaryota"/>
</dbReference>
<comment type="similarity">
    <text evidence="6">Belongs to the peptidase M48 family.</text>
</comment>
<protein>
    <submittedName>
        <fullName evidence="9">Mitochondrial metalloendopeptidase, putative</fullName>
    </submittedName>
</protein>
<keyword evidence="3 6" id="KW-0378">Hydrolase</keyword>
<reference evidence="9 10" key="1">
    <citation type="journal article" date="2009" name="Genome Res.">
        <title>Comparative genomics of the fungal pathogens Candida dubliniensis and Candida albicans.</title>
        <authorList>
            <person name="Jackson A.P."/>
            <person name="Gamble J.A."/>
            <person name="Yeomans T."/>
            <person name="Moran G.P."/>
            <person name="Saunders D."/>
            <person name="Harris D."/>
            <person name="Aslett M."/>
            <person name="Barrell J.F."/>
            <person name="Butler G."/>
            <person name="Citiulo F."/>
            <person name="Coleman D.C."/>
            <person name="de Groot P.W.J."/>
            <person name="Goodwin T.J."/>
            <person name="Quail M.A."/>
            <person name="McQuillan J."/>
            <person name="Munro C.A."/>
            <person name="Pain A."/>
            <person name="Poulter R.T."/>
            <person name="Rajandream M.A."/>
            <person name="Renauld H."/>
            <person name="Spiering M.J."/>
            <person name="Tivey A."/>
            <person name="Gow N.A.R."/>
            <person name="Barrell B."/>
            <person name="Sullivan D.J."/>
            <person name="Berriman M."/>
        </authorList>
    </citation>
    <scope>NUCLEOTIDE SEQUENCE [LARGE SCALE GENOMIC DNA]</scope>
    <source>
        <strain evidence="10">CD36 / ATCC MYA-646 / CBS 7987 / NCPF 3949 / NRRL Y-17841</strain>
    </source>
</reference>
<dbReference type="GO" id="GO:0005743">
    <property type="term" value="C:mitochondrial inner membrane"/>
    <property type="evidence" value="ECO:0007669"/>
    <property type="project" value="TreeGrafter"/>
</dbReference>
<dbReference type="KEGG" id="cdu:CD36_44240"/>
<dbReference type="HOGENOM" id="CLU_029002_1_0_1"/>
<dbReference type="PANTHER" id="PTHR22726:SF1">
    <property type="entry name" value="METALLOENDOPEPTIDASE OMA1, MITOCHONDRIAL"/>
    <property type="match status" value="1"/>
</dbReference>
<evidence type="ECO:0000259" key="7">
    <source>
        <dbReference type="Pfam" id="PF01435"/>
    </source>
</evidence>
<dbReference type="VEuPathDB" id="FungiDB:CD36_44240"/>
<evidence type="ECO:0000256" key="4">
    <source>
        <dbReference type="ARBA" id="ARBA00022833"/>
    </source>
</evidence>
<dbReference type="GO" id="GO:0046872">
    <property type="term" value="F:metal ion binding"/>
    <property type="evidence" value="ECO:0007669"/>
    <property type="project" value="UniProtKB-KW"/>
</dbReference>
<dbReference type="GO" id="GO:0004222">
    <property type="term" value="F:metalloendopeptidase activity"/>
    <property type="evidence" value="ECO:0007669"/>
    <property type="project" value="InterPro"/>
</dbReference>
<dbReference type="PANTHER" id="PTHR22726">
    <property type="entry name" value="METALLOENDOPEPTIDASE OMA1"/>
    <property type="match status" value="1"/>
</dbReference>
<dbReference type="GO" id="GO:0006515">
    <property type="term" value="P:protein quality control for misfolded or incompletely synthesized proteins"/>
    <property type="evidence" value="ECO:0007669"/>
    <property type="project" value="TreeGrafter"/>
</dbReference>
<evidence type="ECO:0000256" key="2">
    <source>
        <dbReference type="ARBA" id="ARBA00022723"/>
    </source>
</evidence>
<sequence length="341" mass="39531">MVTMFGSKIFSRLFFKRTYATYKRFDNSTSSSFTTSYSHLLTSRKTLYIGGGLLGFYIYNLHDAPYTHRSRFIWVPYWLETKIGDYSYRQIYQQFQSQILPHSNPLYSRVSTIMNKLLAVALNDNINDDLNANFLTHLKSLKWEINIIENNRLPPNAFILPNGKIFIFSSILSICQNEDGLATVLSHELSHQLAQHSSEQLSKQPIYMVLSTILYTITGVSWFNDLLINGVLTMPASREMESEADHIGCELLARACFNPQESINFWHRMSQAEKKATGIASQEGGYLNTWEFFSTHPATSRRIADIQKWMPQLLQIRESSGCYEYGRFHNFNKSYFNHQNR</sequence>
<evidence type="ECO:0000313" key="10">
    <source>
        <dbReference type="Proteomes" id="UP000002605"/>
    </source>
</evidence>
<dbReference type="InterPro" id="IPR001915">
    <property type="entry name" value="Peptidase_M48"/>
</dbReference>
<evidence type="ECO:0000313" key="9">
    <source>
        <dbReference type="EMBL" id="CAX42296.1"/>
    </source>
</evidence>
<evidence type="ECO:0000313" key="8">
    <source>
        <dbReference type="CGD" id="CAL0000161234"/>
    </source>
</evidence>
<dbReference type="GO" id="GO:0034982">
    <property type="term" value="P:mitochondrial protein processing"/>
    <property type="evidence" value="ECO:0007669"/>
    <property type="project" value="TreeGrafter"/>
</dbReference>
<dbReference type="InterPro" id="IPR051156">
    <property type="entry name" value="Mito/Outer_Membr_Metalloprot"/>
</dbReference>
<dbReference type="Pfam" id="PF01435">
    <property type="entry name" value="Peptidase_M48"/>
    <property type="match status" value="1"/>
</dbReference>
<dbReference type="Proteomes" id="UP000002605">
    <property type="component" value="Chromosome 4"/>
</dbReference>
<feature type="domain" description="Peptidase M48" evidence="7">
    <location>
        <begin position="137"/>
        <end position="309"/>
    </location>
</feature>
<evidence type="ECO:0000256" key="6">
    <source>
        <dbReference type="RuleBase" id="RU003983"/>
    </source>
</evidence>
<proteinExistence type="inferred from homology"/>
<comment type="cofactor">
    <cofactor evidence="6">
        <name>Zn(2+)</name>
        <dbReference type="ChEBI" id="CHEBI:29105"/>
    </cofactor>
    <text evidence="6">Binds 1 zinc ion per subunit.</text>
</comment>
<accession>B9WGC2</accession>
<keyword evidence="10" id="KW-1185">Reference proteome</keyword>
<evidence type="ECO:0000256" key="5">
    <source>
        <dbReference type="ARBA" id="ARBA00023049"/>
    </source>
</evidence>
<dbReference type="CGD" id="CAL0000161234">
    <property type="gene designation" value="Cd36_44240"/>
</dbReference>
<evidence type="ECO:0000256" key="1">
    <source>
        <dbReference type="ARBA" id="ARBA00022670"/>
    </source>
</evidence>
<dbReference type="GeneID" id="8047910"/>
<keyword evidence="5 6" id="KW-0482">Metalloprotease</keyword>
<dbReference type="MEROPS" id="M48.018"/>
<keyword evidence="2" id="KW-0479">Metal-binding</keyword>